<dbReference type="Proteomes" id="UP000011115">
    <property type="component" value="Unassembled WGS sequence"/>
</dbReference>
<evidence type="ECO:0000256" key="1">
    <source>
        <dbReference type="SAM" id="MobiDB-lite"/>
    </source>
</evidence>
<dbReference type="Gramene" id="PGSC0003DMT400093808">
    <property type="protein sequence ID" value="PGSC0003DMT400093808"/>
    <property type="gene ID" value="PGSC0003DMG400043379"/>
</dbReference>
<evidence type="ECO:0000313" key="2">
    <source>
        <dbReference type="EnsemblPlants" id="PGSC0003DMT400093808"/>
    </source>
</evidence>
<reference evidence="3" key="1">
    <citation type="journal article" date="2011" name="Nature">
        <title>Genome sequence and analysis of the tuber crop potato.</title>
        <authorList>
            <consortium name="The Potato Genome Sequencing Consortium"/>
        </authorList>
    </citation>
    <scope>NUCLEOTIDE SEQUENCE [LARGE SCALE GENOMIC DNA]</scope>
    <source>
        <strain evidence="3">cv. DM1-3 516 R44</strain>
    </source>
</reference>
<dbReference type="InParanoid" id="M1DSR3"/>
<sequence>MAKIMTQLYILSKNVVGARARNVNAVGVGCVNPEEAKFKALCKEEVNFLANQGGGYRANYPRQGGNQGWNRDEGWRDRDKEWRDRIPTWKEMDGLKCRMCLKSASWQAKGLVDMARTNLDMPPRKKMRGIVINEGAANPSIKVRKEPPKGGKGKGKKPIPEVPEHNSGSEGESFDSKAALFEPEDDQPL</sequence>
<keyword evidence="3" id="KW-1185">Reference proteome</keyword>
<dbReference type="PaxDb" id="4113-PGSC0003DMT400093808"/>
<accession>M1DSR3</accession>
<dbReference type="EnsemblPlants" id="PGSC0003DMT400093808">
    <property type="protein sequence ID" value="PGSC0003DMT400093808"/>
    <property type="gene ID" value="PGSC0003DMG400043379"/>
</dbReference>
<dbReference type="HOGENOM" id="CLU_029307_6_2_1"/>
<name>M1DSR3_SOLTU</name>
<feature type="region of interest" description="Disordered" evidence="1">
    <location>
        <begin position="129"/>
        <end position="189"/>
    </location>
</feature>
<organism evidence="2 3">
    <name type="scientific">Solanum tuberosum</name>
    <name type="common">Potato</name>
    <dbReference type="NCBI Taxonomy" id="4113"/>
    <lineage>
        <taxon>Eukaryota</taxon>
        <taxon>Viridiplantae</taxon>
        <taxon>Streptophyta</taxon>
        <taxon>Embryophyta</taxon>
        <taxon>Tracheophyta</taxon>
        <taxon>Spermatophyta</taxon>
        <taxon>Magnoliopsida</taxon>
        <taxon>eudicotyledons</taxon>
        <taxon>Gunneridae</taxon>
        <taxon>Pentapetalae</taxon>
        <taxon>asterids</taxon>
        <taxon>lamiids</taxon>
        <taxon>Solanales</taxon>
        <taxon>Solanaceae</taxon>
        <taxon>Solanoideae</taxon>
        <taxon>Solaneae</taxon>
        <taxon>Solanum</taxon>
    </lineage>
</organism>
<protein>
    <submittedName>
        <fullName evidence="2">Uncharacterized protein</fullName>
    </submittedName>
</protein>
<reference evidence="2" key="2">
    <citation type="submission" date="2015-06" db="UniProtKB">
        <authorList>
            <consortium name="EnsemblPlants"/>
        </authorList>
    </citation>
    <scope>IDENTIFICATION</scope>
    <source>
        <strain evidence="2">DM1-3 516 R44</strain>
    </source>
</reference>
<proteinExistence type="predicted"/>
<dbReference type="AlphaFoldDB" id="M1DSR3"/>
<evidence type="ECO:0000313" key="3">
    <source>
        <dbReference type="Proteomes" id="UP000011115"/>
    </source>
</evidence>